<feature type="compositionally biased region" description="Polar residues" evidence="1">
    <location>
        <begin position="1177"/>
        <end position="1186"/>
    </location>
</feature>
<feature type="region of interest" description="Disordered" evidence="1">
    <location>
        <begin position="226"/>
        <end position="249"/>
    </location>
</feature>
<feature type="compositionally biased region" description="Low complexity" evidence="1">
    <location>
        <begin position="1008"/>
        <end position="1033"/>
    </location>
</feature>
<feature type="compositionally biased region" description="Basic and acidic residues" evidence="1">
    <location>
        <begin position="57"/>
        <end position="66"/>
    </location>
</feature>
<feature type="region of interest" description="Disordered" evidence="1">
    <location>
        <begin position="151"/>
        <end position="211"/>
    </location>
</feature>
<evidence type="ECO:0008006" key="4">
    <source>
        <dbReference type="Google" id="ProtNLM"/>
    </source>
</evidence>
<feature type="region of interest" description="Disordered" evidence="1">
    <location>
        <begin position="25"/>
        <end position="102"/>
    </location>
</feature>
<proteinExistence type="predicted"/>
<feature type="compositionally biased region" description="Polar residues" evidence="1">
    <location>
        <begin position="839"/>
        <end position="867"/>
    </location>
</feature>
<dbReference type="EMBL" id="BMAT01010510">
    <property type="protein sequence ID" value="GFS27381.1"/>
    <property type="molecule type" value="Genomic_DNA"/>
</dbReference>
<evidence type="ECO:0000313" key="3">
    <source>
        <dbReference type="Proteomes" id="UP000762676"/>
    </source>
</evidence>
<gene>
    <name evidence="2" type="ORF">ElyMa_005263600</name>
</gene>
<feature type="region of interest" description="Disordered" evidence="1">
    <location>
        <begin position="1230"/>
        <end position="1259"/>
    </location>
</feature>
<feature type="compositionally biased region" description="Basic and acidic residues" evidence="1">
    <location>
        <begin position="151"/>
        <end position="191"/>
    </location>
</feature>
<organism evidence="2 3">
    <name type="scientific">Elysia marginata</name>
    <dbReference type="NCBI Taxonomy" id="1093978"/>
    <lineage>
        <taxon>Eukaryota</taxon>
        <taxon>Metazoa</taxon>
        <taxon>Spiralia</taxon>
        <taxon>Lophotrochozoa</taxon>
        <taxon>Mollusca</taxon>
        <taxon>Gastropoda</taxon>
        <taxon>Heterobranchia</taxon>
        <taxon>Euthyneura</taxon>
        <taxon>Panpulmonata</taxon>
        <taxon>Sacoglossa</taxon>
        <taxon>Placobranchoidea</taxon>
        <taxon>Plakobranchidae</taxon>
        <taxon>Elysia</taxon>
    </lineage>
</organism>
<feature type="compositionally biased region" description="Basic residues" evidence="1">
    <location>
        <begin position="425"/>
        <end position="436"/>
    </location>
</feature>
<feature type="compositionally biased region" description="Polar residues" evidence="1">
    <location>
        <begin position="1193"/>
        <end position="1204"/>
    </location>
</feature>
<accession>A0AAV4K3E8</accession>
<feature type="compositionally biased region" description="Polar residues" evidence="1">
    <location>
        <begin position="226"/>
        <end position="239"/>
    </location>
</feature>
<sequence>MNHRRSASVVAAAASKASWDTVEASKYHHDDGDKGIISVQDASPKAGIFKQRKAIGRHTELRKNSTEQRGTGQNDVNSKEKTAIGKKTGRGPPSLLDRPRTSTGFEDYFDDISVPAKLRSLKGKPNLQELKRLTLWDRDLKNLPISPRERRCVSSLEKTDSESKFNKTDLGDKLDEGRERKPSRKASERSHYHSSYKNNEDDHDEKDNNKSDLTDKIKAFQALVSTGVKSRTDGPTQRDISNEQLKRAKSLSSVVEEVGGYVKFKSVSSETAGLRSSTPVNIEHSYEEESVNQYFGNLNFKSYLKTKPLFNRSKVESAEVNGYECGQRNDLPLRFKDGDNSRFRDDRVEDGPVSNQFLNDKGNEIENGLSKEEFLRLSERNISRSDSPTNNHRESKDILYDRSALRITAEIGQGLQSRHGDVKKIIRRSPNTKRVRERGDNKASDEASGQLKQSYPPDLAKVDKEVLQYMLEAKERRRRRDNIMSLVQGKAHSSHSPDAKTKQFDIIEQRSASSLDIHLKPRDGVTAHREPLTRPFSAAGIPDRSSCARDSQLGMTVSSNVRSSETRKSNLLPKSQNNETALRHGAKQRQGDDVPGKGASLRSHLNALGASLSSLSSRLTSSSESDLKAHTEARSDGVHDTVTLTAHSVRGEADVSGAERSAVILSRESPTSAPRRQSRGGIITSPFDVAHVRISIREDGLNLQTWASSSSLVSEPNPESHRIDTHAQHRVGDYAWTAVKADHSIVSDTPSSEIGSPYDGRQTNVKVVLGEGSLTPRSESSHASLPRRIRQYDTQPLNHYEDTKLIRQKKTASPKLLEETHNRKIRRKHTGDNSMEHFLSNSPQSAKISDSFDSTGQTVSDSENSEYSLDDTIVSDGATYNREDPDIKRMRSIQKAPNDVSKTSESKPIRPKVISRKTPLKAVHPAAIDTADVKDNVISTIRISKKLQKSQDDANEHKQKQILVRRPTEDRADQMPRIANAEGSDACTISKSSVEMLKASMRSLASSRSKSSLGLFSSTSSLSSALNSPLPSKTNMKQITERTRPKTSLAIPTTPASSKKKTQKTSKPKTLVSETEHSSPTKSALLKEKVQKLHEDITRRLQSRANSSYCIVSDYDNKEATGKVRVKSRGSGEVDDDSDQSDSCLSEASTIQKVDSPDGDTRTYSPQSLPRQGGTGLQSNISSPLSSPKPGFVTSTPVKNVSSARNKESSELDTEAKRRLLRKVARELSKEKMKGDVEKETDTAQRYSYGRYTPDPADDISSQHRLLKYRQTLKARSRETDSFSDDDDDDIKHAQDGRTHFGLRRSESVGSLVRSKVHDKTDFMDRILDKMAGLPIGQQRIIASETPGPARLSAASRPTRIMSPDINNRMSGRESPADLLLDHLDNPQMVKLLQRLYRADPDTRKILMVKFQYFKAWVGYAKEEKEKRVRKEALVAKGESHLRYRLLCLYFVTWWRRASHCAHVRRADALLRRHTLTKGLKALSWSLSQSRHIAARVQANVRTTLINRAFGKWKTGAVRHRQERKQEALNRWKQFVTETKKVRHMRDLIEFNLQQEVIRCWHKRYRKRIKLNMAFQFFRHKLGEKALGLWKLYVSQCKLAQEKLTVAVAKHQKTLLTNAFYSMLLSYKKIKKAKAHFRSYKLTETLWAWREATQVCRTERLRDMAASTEHWRCARLRQGFSQWREALQVRRLHRLSEAHMYR</sequence>
<comment type="caution">
    <text evidence="2">The sequence shown here is derived from an EMBL/GenBank/DDBJ whole genome shotgun (WGS) entry which is preliminary data.</text>
</comment>
<feature type="compositionally biased region" description="Basic and acidic residues" evidence="1">
    <location>
        <begin position="1074"/>
        <end position="1087"/>
    </location>
</feature>
<keyword evidence="3" id="KW-1185">Reference proteome</keyword>
<reference evidence="2 3" key="1">
    <citation type="journal article" date="2021" name="Elife">
        <title>Chloroplast acquisition without the gene transfer in kleptoplastic sea slugs, Plakobranchus ocellatus.</title>
        <authorList>
            <person name="Maeda T."/>
            <person name="Takahashi S."/>
            <person name="Yoshida T."/>
            <person name="Shimamura S."/>
            <person name="Takaki Y."/>
            <person name="Nagai Y."/>
            <person name="Toyoda A."/>
            <person name="Suzuki Y."/>
            <person name="Arimoto A."/>
            <person name="Ishii H."/>
            <person name="Satoh N."/>
            <person name="Nishiyama T."/>
            <person name="Hasebe M."/>
            <person name="Maruyama T."/>
            <person name="Minagawa J."/>
            <person name="Obokata J."/>
            <person name="Shigenobu S."/>
        </authorList>
    </citation>
    <scope>NUCLEOTIDE SEQUENCE [LARGE SCALE GENOMIC DNA]</scope>
</reference>
<feature type="region of interest" description="Disordered" evidence="1">
    <location>
        <begin position="336"/>
        <end position="363"/>
    </location>
</feature>
<feature type="region of interest" description="Disordered" evidence="1">
    <location>
        <begin position="947"/>
        <end position="986"/>
    </location>
</feature>
<evidence type="ECO:0000313" key="2">
    <source>
        <dbReference type="EMBL" id="GFS27381.1"/>
    </source>
</evidence>
<feature type="region of interest" description="Disordered" evidence="1">
    <location>
        <begin position="1008"/>
        <end position="1087"/>
    </location>
</feature>
<feature type="region of interest" description="Disordered" evidence="1">
    <location>
        <begin position="1123"/>
        <end position="1215"/>
    </location>
</feature>
<feature type="region of interest" description="Disordered" evidence="1">
    <location>
        <begin position="416"/>
        <end position="454"/>
    </location>
</feature>
<name>A0AAV4K3E8_9GAST</name>
<feature type="compositionally biased region" description="Basic and acidic residues" evidence="1">
    <location>
        <begin position="336"/>
        <end position="350"/>
    </location>
</feature>
<feature type="compositionally biased region" description="Polar residues" evidence="1">
    <location>
        <begin position="67"/>
        <end position="76"/>
    </location>
</feature>
<protein>
    <recommendedName>
        <fullName evidence="4">Sfi1 spindle body domain-containing protein</fullName>
    </recommendedName>
</protein>
<evidence type="ECO:0000256" key="1">
    <source>
        <dbReference type="SAM" id="MobiDB-lite"/>
    </source>
</evidence>
<feature type="compositionally biased region" description="Basic and acidic residues" evidence="1">
    <location>
        <begin position="25"/>
        <end position="34"/>
    </location>
</feature>
<feature type="compositionally biased region" description="Basic residues" evidence="1">
    <location>
        <begin position="1058"/>
        <end position="1067"/>
    </location>
</feature>
<feature type="compositionally biased region" description="Basic and acidic residues" evidence="1">
    <location>
        <begin position="1205"/>
        <end position="1215"/>
    </location>
</feature>
<feature type="compositionally biased region" description="Polar residues" evidence="1">
    <location>
        <begin position="553"/>
        <end position="563"/>
    </location>
</feature>
<feature type="region of interest" description="Disordered" evidence="1">
    <location>
        <begin position="823"/>
        <end position="867"/>
    </location>
</feature>
<feature type="compositionally biased region" description="Basic and acidic residues" evidence="1">
    <location>
        <begin position="1230"/>
        <end position="1243"/>
    </location>
</feature>
<feature type="region of interest" description="Disordered" evidence="1">
    <location>
        <begin position="647"/>
        <end position="680"/>
    </location>
</feature>
<dbReference type="Proteomes" id="UP000762676">
    <property type="component" value="Unassembled WGS sequence"/>
</dbReference>
<feature type="compositionally biased region" description="Polar residues" evidence="1">
    <location>
        <begin position="1144"/>
        <end position="1153"/>
    </location>
</feature>
<feature type="region of interest" description="Disordered" evidence="1">
    <location>
        <begin position="525"/>
        <end position="601"/>
    </location>
</feature>
<feature type="compositionally biased region" description="Basic and acidic residues" evidence="1">
    <location>
        <begin position="949"/>
        <end position="959"/>
    </location>
</feature>